<evidence type="ECO:0000256" key="1">
    <source>
        <dbReference type="PROSITE-ProRule" id="PRU00221"/>
    </source>
</evidence>
<dbReference type="InterPro" id="IPR001680">
    <property type="entry name" value="WD40_rpt"/>
</dbReference>
<feature type="compositionally biased region" description="Basic and acidic residues" evidence="2">
    <location>
        <begin position="267"/>
        <end position="277"/>
    </location>
</feature>
<dbReference type="RefSeq" id="XP_047778039.1">
    <property type="nucleotide sequence ID" value="XM_047928790.1"/>
</dbReference>
<reference evidence="3 4" key="1">
    <citation type="journal article" date="2021" name="Environ. Microbiol.">
        <title>Gene family expansions and transcriptome signatures uncover fungal adaptations to wood decay.</title>
        <authorList>
            <person name="Hage H."/>
            <person name="Miyauchi S."/>
            <person name="Viragh M."/>
            <person name="Drula E."/>
            <person name="Min B."/>
            <person name="Chaduli D."/>
            <person name="Navarro D."/>
            <person name="Favel A."/>
            <person name="Norest M."/>
            <person name="Lesage-Meessen L."/>
            <person name="Balint B."/>
            <person name="Merenyi Z."/>
            <person name="de Eugenio L."/>
            <person name="Morin E."/>
            <person name="Martinez A.T."/>
            <person name="Baldrian P."/>
            <person name="Stursova M."/>
            <person name="Martinez M.J."/>
            <person name="Novotny C."/>
            <person name="Magnuson J.K."/>
            <person name="Spatafora J.W."/>
            <person name="Maurice S."/>
            <person name="Pangilinan J."/>
            <person name="Andreopoulos W."/>
            <person name="LaButti K."/>
            <person name="Hundley H."/>
            <person name="Na H."/>
            <person name="Kuo A."/>
            <person name="Barry K."/>
            <person name="Lipzen A."/>
            <person name="Henrissat B."/>
            <person name="Riley R."/>
            <person name="Ahrendt S."/>
            <person name="Nagy L.G."/>
            <person name="Grigoriev I.V."/>
            <person name="Martin F."/>
            <person name="Rosso M.N."/>
        </authorList>
    </citation>
    <scope>NUCLEOTIDE SEQUENCE [LARGE SCALE GENOMIC DNA]</scope>
    <source>
        <strain evidence="3 4">CIRM-BRFM 1785</strain>
    </source>
</reference>
<comment type="caution">
    <text evidence="3">The sequence shown here is derived from an EMBL/GenBank/DDBJ whole genome shotgun (WGS) entry which is preliminary data.</text>
</comment>
<proteinExistence type="predicted"/>
<gene>
    <name evidence="3" type="ORF">C8Q71DRAFT_89974</name>
</gene>
<feature type="compositionally biased region" description="Low complexity" evidence="2">
    <location>
        <begin position="251"/>
        <end position="262"/>
    </location>
</feature>
<name>A0ABQ8KDD6_9APHY</name>
<dbReference type="EMBL" id="JADCUA010000012">
    <property type="protein sequence ID" value="KAH9835662.1"/>
    <property type="molecule type" value="Genomic_DNA"/>
</dbReference>
<dbReference type="Proteomes" id="UP000814176">
    <property type="component" value="Unassembled WGS sequence"/>
</dbReference>
<keyword evidence="1" id="KW-0853">WD repeat</keyword>
<feature type="region of interest" description="Disordered" evidence="2">
    <location>
        <begin position="43"/>
        <end position="281"/>
    </location>
</feature>
<feature type="compositionally biased region" description="Polar residues" evidence="2">
    <location>
        <begin position="239"/>
        <end position="250"/>
    </location>
</feature>
<keyword evidence="4" id="KW-1185">Reference proteome</keyword>
<protein>
    <submittedName>
        <fullName evidence="3">Uncharacterized protein</fullName>
    </submittedName>
</protein>
<feature type="compositionally biased region" description="Acidic residues" evidence="2">
    <location>
        <begin position="502"/>
        <end position="513"/>
    </location>
</feature>
<feature type="compositionally biased region" description="Low complexity" evidence="2">
    <location>
        <begin position="82"/>
        <end position="100"/>
    </location>
</feature>
<feature type="repeat" description="WD" evidence="1">
    <location>
        <begin position="470"/>
        <end position="496"/>
    </location>
</feature>
<feature type="compositionally biased region" description="Low complexity" evidence="2">
    <location>
        <begin position="170"/>
        <end position="183"/>
    </location>
</feature>
<evidence type="ECO:0000313" key="3">
    <source>
        <dbReference type="EMBL" id="KAH9835662.1"/>
    </source>
</evidence>
<organism evidence="3 4">
    <name type="scientific">Rhodofomes roseus</name>
    <dbReference type="NCBI Taxonomy" id="34475"/>
    <lineage>
        <taxon>Eukaryota</taxon>
        <taxon>Fungi</taxon>
        <taxon>Dikarya</taxon>
        <taxon>Basidiomycota</taxon>
        <taxon>Agaricomycotina</taxon>
        <taxon>Agaricomycetes</taxon>
        <taxon>Polyporales</taxon>
        <taxon>Rhodofomes</taxon>
    </lineage>
</organism>
<evidence type="ECO:0000256" key="2">
    <source>
        <dbReference type="SAM" id="MobiDB-lite"/>
    </source>
</evidence>
<feature type="compositionally biased region" description="Polar residues" evidence="2">
    <location>
        <begin position="101"/>
        <end position="120"/>
    </location>
</feature>
<feature type="region of interest" description="Disordered" evidence="2">
    <location>
        <begin position="502"/>
        <end position="530"/>
    </location>
</feature>
<evidence type="ECO:0000313" key="4">
    <source>
        <dbReference type="Proteomes" id="UP000814176"/>
    </source>
</evidence>
<dbReference type="PROSITE" id="PS50082">
    <property type="entry name" value="WD_REPEATS_2"/>
    <property type="match status" value="1"/>
</dbReference>
<accession>A0ABQ8KDD6</accession>
<sequence length="560" mass="61945">MPANPRRQGASDDDVQFLGFQRVDVSKSTLHRVKLEEDGLVFTGFQNSRDYPRRPPPVMQRARSPAVIDLVSSDNEGEPGRAPSAPALSLSSASPTLVSSKPQSASSTQRSNSARMSETTAVDAPRGAPPRPRVGFRPSSPSALAKRVVPGEFTLPGRAKRRKKEEQRQAKQSPQSSAPPSSSKRSRPDRRSASTSKGPPDTDVIVISSDDEPEPKRPRRRLRIPIQPDAVEPERARSHSYSGQETWQNQDVPDSVPVPSSPAAGLRESDADGRSDNSEDEYSMAHDALVLNRRANWKPTPYSDRSRIRDEDLSARLSEMTISSQPPANGSRRLRGRINPPERNIMPVYEDYYGKPYVWTRSCGYRKRRTDNFTTLRGLCPVVGLAHAPGAINRIVQSNGIIAIASAAAGGDEDPAELSAVDPYNREGALSVWYEGRHRTLHAHERMLDDVDPQAVEHFSLAPVTKHYAVQDVQFNPAYPTRIASSANDLTVRIWDCDQVFNEDEESPEDEANPEDKQSPEPVHTGESVQSLCDSIDEVRTQRSTSAQWVSYSSSLVNRY</sequence>
<dbReference type="GeneID" id="72009522"/>